<dbReference type="PROSITE" id="PS51910">
    <property type="entry name" value="GH18_2"/>
    <property type="match status" value="1"/>
</dbReference>
<feature type="compositionally biased region" description="Polar residues" evidence="8">
    <location>
        <begin position="236"/>
        <end position="253"/>
    </location>
</feature>
<dbReference type="Gene3D" id="3.10.50.10">
    <property type="match status" value="1"/>
</dbReference>
<dbReference type="InterPro" id="IPR001579">
    <property type="entry name" value="Glyco_hydro_18_chit_AS"/>
</dbReference>
<keyword evidence="3 6" id="KW-0378">Hydrolase</keyword>
<dbReference type="EMBL" id="JAAGNZ010000001">
    <property type="protein sequence ID" value="NEU66549.1"/>
    <property type="molecule type" value="Genomic_DNA"/>
</dbReference>
<evidence type="ECO:0000259" key="10">
    <source>
        <dbReference type="PROSITE" id="PS51910"/>
    </source>
</evidence>
<evidence type="ECO:0000256" key="1">
    <source>
        <dbReference type="ARBA" id="ARBA00000822"/>
    </source>
</evidence>
<comment type="catalytic activity">
    <reaction evidence="1">
        <text>Random endo-hydrolysis of N-acetyl-beta-D-glucosaminide (1-&gt;4)-beta-linkages in chitin and chitodextrins.</text>
        <dbReference type="EC" id="3.2.1.14"/>
    </reaction>
</comment>
<evidence type="ECO:0000256" key="8">
    <source>
        <dbReference type="SAM" id="MobiDB-lite"/>
    </source>
</evidence>
<keyword evidence="4" id="KW-0624">Polysaccharide degradation</keyword>
<feature type="chain" id="PRO_5026926124" description="chitinase" evidence="9">
    <location>
        <begin position="27"/>
        <end position="385"/>
    </location>
</feature>
<feature type="domain" description="GH18" evidence="10">
    <location>
        <begin position="35"/>
        <end position="385"/>
    </location>
</feature>
<comment type="caution">
    <text evidence="11">The sequence shown here is derived from an EMBL/GenBank/DDBJ whole genome shotgun (WGS) entry which is preliminary data.</text>
</comment>
<keyword evidence="4" id="KW-0146">Chitin degradation</keyword>
<dbReference type="Pfam" id="PF00704">
    <property type="entry name" value="Glyco_hydro_18"/>
    <property type="match status" value="1"/>
</dbReference>
<evidence type="ECO:0000313" key="12">
    <source>
        <dbReference type="Proteomes" id="UP000477386"/>
    </source>
</evidence>
<dbReference type="SUPFAM" id="SSF51445">
    <property type="entry name" value="(Trans)glycosidases"/>
    <property type="match status" value="1"/>
</dbReference>
<dbReference type="InterPro" id="IPR011583">
    <property type="entry name" value="Chitinase_II/V-like_cat"/>
</dbReference>
<dbReference type="GO" id="GO:0006032">
    <property type="term" value="P:chitin catabolic process"/>
    <property type="evidence" value="ECO:0007669"/>
    <property type="project" value="UniProtKB-KW"/>
</dbReference>
<protein>
    <recommendedName>
        <fullName evidence="2">chitinase</fullName>
        <ecNumber evidence="2">3.2.1.14</ecNumber>
    </recommendedName>
</protein>
<dbReference type="GO" id="GO:0008843">
    <property type="term" value="F:endochitinase activity"/>
    <property type="evidence" value="ECO:0007669"/>
    <property type="project" value="UniProtKB-EC"/>
</dbReference>
<evidence type="ECO:0000256" key="6">
    <source>
        <dbReference type="RuleBase" id="RU000489"/>
    </source>
</evidence>
<dbReference type="CDD" id="cd06548">
    <property type="entry name" value="GH18_chitinase"/>
    <property type="match status" value="1"/>
</dbReference>
<dbReference type="AlphaFoldDB" id="A0A6M0IE72"/>
<evidence type="ECO:0000256" key="5">
    <source>
        <dbReference type="ARBA" id="ARBA00023295"/>
    </source>
</evidence>
<dbReference type="Gene3D" id="3.20.20.80">
    <property type="entry name" value="Glycosidases"/>
    <property type="match status" value="1"/>
</dbReference>
<organism evidence="11 12">
    <name type="scientific">Spirosoma agri</name>
    <dbReference type="NCBI Taxonomy" id="1987381"/>
    <lineage>
        <taxon>Bacteria</taxon>
        <taxon>Pseudomonadati</taxon>
        <taxon>Bacteroidota</taxon>
        <taxon>Cytophagia</taxon>
        <taxon>Cytophagales</taxon>
        <taxon>Cytophagaceae</taxon>
        <taxon>Spirosoma</taxon>
    </lineage>
</organism>
<comment type="similarity">
    <text evidence="7">Belongs to the glycosyl hydrolase 18 family.</text>
</comment>
<dbReference type="InterPro" id="IPR001223">
    <property type="entry name" value="Glyco_hydro18_cat"/>
</dbReference>
<sequence>MKINLFFNAFFITLALITGSILTTYAQSASRAKPYVIIGYISGDGWTKSQIDAQKLTHINYAFAVPAANGELAPLKAKDVENLAKLNALKADNKNLKILISIGGWGGCKYFSDAALTEASRRKFAASAVDLLKKNKLDGVDIDWEYPDQPGDNNIFRPADKQNYTLLFKALREQLDKQGRQDKRAGANHYLLTTATGVDTAFVNHTELGKAQKYLDYVNIMTYDIYHGNDKVTGHHSNLYQSKKGNQSRNSSADGVDGHIKAGVPANKIVLGIPFYGRGWADVNPQDNGLYQPATGKHSFISYDELADKYISKNGFTRYWDADAQAPYLWNPTSRMFISYADEESFDHKVEYVKSKHLAGVMFWEYIYDLRQQKLLNKLVSGLEK</sequence>
<evidence type="ECO:0000256" key="4">
    <source>
        <dbReference type="ARBA" id="ARBA00023024"/>
    </source>
</evidence>
<dbReference type="RefSeq" id="WP_164035808.1">
    <property type="nucleotide sequence ID" value="NZ_JAAGNZ010000001.1"/>
</dbReference>
<dbReference type="GO" id="GO:0008061">
    <property type="term" value="F:chitin binding"/>
    <property type="evidence" value="ECO:0007669"/>
    <property type="project" value="InterPro"/>
</dbReference>
<evidence type="ECO:0000313" key="11">
    <source>
        <dbReference type="EMBL" id="NEU66549.1"/>
    </source>
</evidence>
<dbReference type="SUPFAM" id="SSF54556">
    <property type="entry name" value="Chitinase insertion domain"/>
    <property type="match status" value="1"/>
</dbReference>
<dbReference type="SMART" id="SM00636">
    <property type="entry name" value="Glyco_18"/>
    <property type="match status" value="1"/>
</dbReference>
<dbReference type="InterPro" id="IPR050314">
    <property type="entry name" value="Glycosyl_Hydrlase_18"/>
</dbReference>
<evidence type="ECO:0000256" key="2">
    <source>
        <dbReference type="ARBA" id="ARBA00012729"/>
    </source>
</evidence>
<evidence type="ECO:0000256" key="7">
    <source>
        <dbReference type="RuleBase" id="RU004453"/>
    </source>
</evidence>
<evidence type="ECO:0000256" key="9">
    <source>
        <dbReference type="SAM" id="SignalP"/>
    </source>
</evidence>
<dbReference type="PANTHER" id="PTHR11177">
    <property type="entry name" value="CHITINASE"/>
    <property type="match status" value="1"/>
</dbReference>
<dbReference type="PANTHER" id="PTHR11177:SF317">
    <property type="entry name" value="CHITINASE 12-RELATED"/>
    <property type="match status" value="1"/>
</dbReference>
<dbReference type="InterPro" id="IPR029070">
    <property type="entry name" value="Chitinase_insertion_sf"/>
</dbReference>
<evidence type="ECO:0000256" key="3">
    <source>
        <dbReference type="ARBA" id="ARBA00022801"/>
    </source>
</evidence>
<proteinExistence type="inferred from homology"/>
<feature type="region of interest" description="Disordered" evidence="8">
    <location>
        <begin position="236"/>
        <end position="255"/>
    </location>
</feature>
<accession>A0A6M0IE72</accession>
<keyword evidence="9" id="KW-0732">Signal</keyword>
<dbReference type="InterPro" id="IPR017853">
    <property type="entry name" value="GH"/>
</dbReference>
<dbReference type="Proteomes" id="UP000477386">
    <property type="component" value="Unassembled WGS sequence"/>
</dbReference>
<name>A0A6M0IE72_9BACT</name>
<feature type="signal peptide" evidence="9">
    <location>
        <begin position="1"/>
        <end position="26"/>
    </location>
</feature>
<keyword evidence="12" id="KW-1185">Reference proteome</keyword>
<reference evidence="11 12" key="1">
    <citation type="submission" date="2020-02" db="EMBL/GenBank/DDBJ databases">
        <title>Draft genome sequence of two Spirosoma agri KCTC 52727 and Spirosoma terrae KCTC 52035.</title>
        <authorList>
            <person name="Rojas J."/>
            <person name="Ambika Manirajan B."/>
            <person name="Ratering S."/>
            <person name="Suarez C."/>
            <person name="Schnell S."/>
        </authorList>
    </citation>
    <scope>NUCLEOTIDE SEQUENCE [LARGE SCALE GENOMIC DNA]</scope>
    <source>
        <strain evidence="11 12">KCTC 52727</strain>
    </source>
</reference>
<gene>
    <name evidence="11" type="ORF">GK091_06635</name>
</gene>
<dbReference type="EC" id="3.2.1.14" evidence="2"/>
<dbReference type="GO" id="GO:0005975">
    <property type="term" value="P:carbohydrate metabolic process"/>
    <property type="evidence" value="ECO:0007669"/>
    <property type="project" value="InterPro"/>
</dbReference>
<keyword evidence="5 6" id="KW-0326">Glycosidase</keyword>
<dbReference type="PROSITE" id="PS01095">
    <property type="entry name" value="GH18_1"/>
    <property type="match status" value="1"/>
</dbReference>
<keyword evidence="4" id="KW-0119">Carbohydrate metabolism</keyword>